<dbReference type="InterPro" id="IPR050399">
    <property type="entry name" value="HPr"/>
</dbReference>
<evidence type="ECO:0000256" key="3">
    <source>
        <dbReference type="ARBA" id="ARBA00020422"/>
    </source>
</evidence>
<feature type="domain" description="HPr" evidence="6">
    <location>
        <begin position="1"/>
        <end position="89"/>
    </location>
</feature>
<dbReference type="EMBL" id="CP135996">
    <property type="protein sequence ID" value="WOC32460.1"/>
    <property type="molecule type" value="Genomic_DNA"/>
</dbReference>
<evidence type="ECO:0000256" key="1">
    <source>
        <dbReference type="ARBA" id="ARBA00003681"/>
    </source>
</evidence>
<dbReference type="Proteomes" id="UP001300604">
    <property type="component" value="Chromosome"/>
</dbReference>
<dbReference type="CDD" id="cd00367">
    <property type="entry name" value="PTS-HPr_like"/>
    <property type="match status" value="1"/>
</dbReference>
<dbReference type="PROSITE" id="PS51350">
    <property type="entry name" value="PTS_HPR_DOM"/>
    <property type="match status" value="1"/>
</dbReference>
<evidence type="ECO:0000256" key="4">
    <source>
        <dbReference type="ARBA" id="ARBA00022490"/>
    </source>
</evidence>
<dbReference type="PANTHER" id="PTHR33705">
    <property type="entry name" value="PHOSPHOCARRIER PROTEIN HPR"/>
    <property type="match status" value="1"/>
</dbReference>
<evidence type="ECO:0000313" key="7">
    <source>
        <dbReference type="EMBL" id="WOC32460.1"/>
    </source>
</evidence>
<keyword evidence="8" id="KW-1185">Reference proteome</keyword>
<accession>A0AA97H278</accession>
<proteinExistence type="predicted"/>
<organism evidence="7 8">
    <name type="scientific">Caproicibacterium argilliputei</name>
    <dbReference type="NCBI Taxonomy" id="3030016"/>
    <lineage>
        <taxon>Bacteria</taxon>
        <taxon>Bacillati</taxon>
        <taxon>Bacillota</taxon>
        <taxon>Clostridia</taxon>
        <taxon>Eubacteriales</taxon>
        <taxon>Oscillospiraceae</taxon>
        <taxon>Caproicibacterium</taxon>
    </lineage>
</organism>
<dbReference type="PANTHER" id="PTHR33705:SF2">
    <property type="entry name" value="PHOSPHOCARRIER PROTEIN NPR"/>
    <property type="match status" value="1"/>
</dbReference>
<evidence type="ECO:0000256" key="2">
    <source>
        <dbReference type="ARBA" id="ARBA00004496"/>
    </source>
</evidence>
<sequence length="89" mass="9572">MTSQTVKIMNKIGIHARPASLLVNTAGQFASDIRIKKGDRIAAAKSMINLLALRAKMDDTVTVEADGEDEKEAVQALVELISTKFGGEE</sequence>
<keyword evidence="5" id="KW-0598">Phosphotransferase system</keyword>
<dbReference type="InterPro" id="IPR001020">
    <property type="entry name" value="PTS_HPr_His_P_site"/>
</dbReference>
<dbReference type="Pfam" id="PF00381">
    <property type="entry name" value="PTS-HPr"/>
    <property type="match status" value="1"/>
</dbReference>
<dbReference type="Gene3D" id="3.30.1340.10">
    <property type="entry name" value="HPr-like"/>
    <property type="match status" value="1"/>
</dbReference>
<dbReference type="InterPro" id="IPR035895">
    <property type="entry name" value="HPr-like_sf"/>
</dbReference>
<dbReference type="SUPFAM" id="SSF55594">
    <property type="entry name" value="HPr-like"/>
    <property type="match status" value="1"/>
</dbReference>
<gene>
    <name evidence="7" type="ORF">PXC00_00920</name>
</gene>
<comment type="subcellular location">
    <subcellularLocation>
        <location evidence="2">Cytoplasm</location>
    </subcellularLocation>
</comment>
<reference evidence="7 8" key="1">
    <citation type="submission" date="2024-06" db="EMBL/GenBank/DDBJ databases">
        <title>Caproicibacterium argilliputei sp. nov, a novel caproic acid producing anaerobic bacterium isolated from pit mud.</title>
        <authorList>
            <person name="Xia S."/>
        </authorList>
    </citation>
    <scope>NUCLEOTIDE SEQUENCE [LARGE SCALE GENOMIC DNA]</scope>
    <source>
        <strain evidence="7 8">ZCY20-5</strain>
    </source>
</reference>
<dbReference type="RefSeq" id="WP_275844834.1">
    <property type="nucleotide sequence ID" value="NZ_CP135996.1"/>
</dbReference>
<evidence type="ECO:0000259" key="6">
    <source>
        <dbReference type="PROSITE" id="PS51350"/>
    </source>
</evidence>
<dbReference type="AlphaFoldDB" id="A0AA97H278"/>
<comment type="function">
    <text evidence="1">General (non sugar-specific) component of the phosphoenolpyruvate-dependent sugar phosphotransferase system (sugar PTS). This major carbohydrate active-transport system catalyzes the phosphorylation of incoming sugar substrates concomitantly with their translocation across the cell membrane. The phosphoryl group from phosphoenolpyruvate (PEP) is transferred to the phosphoryl carrier protein HPr by enzyme I. Phospho-HPr then transfers it to the PTS EIIA domain.</text>
</comment>
<protein>
    <recommendedName>
        <fullName evidence="3">Phosphocarrier protein HPr</fullName>
    </recommendedName>
</protein>
<dbReference type="GO" id="GO:0005737">
    <property type="term" value="C:cytoplasm"/>
    <property type="evidence" value="ECO:0007669"/>
    <property type="project" value="UniProtKB-SubCell"/>
</dbReference>
<dbReference type="PRINTS" id="PR00107">
    <property type="entry name" value="PHOSPHOCPHPR"/>
</dbReference>
<reference evidence="8" key="2">
    <citation type="submission" date="2024-06" db="EMBL/GenBank/DDBJ databases">
        <title>Caproicibacterium argilliputei sp. nov, a novel caproic acid producing anaerobic bacterium isolated from pit mud.</title>
        <authorList>
            <person name="Zeng C."/>
        </authorList>
    </citation>
    <scope>NUCLEOTIDE SEQUENCE [LARGE SCALE GENOMIC DNA]</scope>
    <source>
        <strain evidence="8">ZCY20-5</strain>
    </source>
</reference>
<dbReference type="GO" id="GO:0009401">
    <property type="term" value="P:phosphoenolpyruvate-dependent sugar phosphotransferase system"/>
    <property type="evidence" value="ECO:0007669"/>
    <property type="project" value="UniProtKB-KW"/>
</dbReference>
<evidence type="ECO:0000256" key="5">
    <source>
        <dbReference type="ARBA" id="ARBA00022683"/>
    </source>
</evidence>
<evidence type="ECO:0000313" key="8">
    <source>
        <dbReference type="Proteomes" id="UP001300604"/>
    </source>
</evidence>
<keyword evidence="4" id="KW-0963">Cytoplasm</keyword>
<dbReference type="KEGG" id="carl:PXC00_00920"/>
<dbReference type="NCBIfam" id="TIGR01003">
    <property type="entry name" value="PTS_HPr_family"/>
    <property type="match status" value="1"/>
</dbReference>
<name>A0AA97H278_9FIRM</name>
<reference evidence="8" key="3">
    <citation type="submission" date="2024-06" db="EMBL/GenBank/DDBJ databases">
        <authorList>
            <person name="Zeng C."/>
        </authorList>
    </citation>
    <scope>NUCLEOTIDE SEQUENCE [LARGE SCALE GENOMIC DNA]</scope>
    <source>
        <strain evidence="8">ZCY20-5</strain>
    </source>
</reference>
<dbReference type="PROSITE" id="PS00369">
    <property type="entry name" value="PTS_HPR_HIS"/>
    <property type="match status" value="1"/>
</dbReference>
<dbReference type="InterPro" id="IPR000032">
    <property type="entry name" value="HPr-like"/>
</dbReference>